<feature type="domain" description="LysM" evidence="3">
    <location>
        <begin position="1592"/>
        <end position="1635"/>
    </location>
</feature>
<dbReference type="Gene3D" id="3.10.350.10">
    <property type="entry name" value="LysM domain"/>
    <property type="match status" value="9"/>
</dbReference>
<dbReference type="InterPro" id="IPR013783">
    <property type="entry name" value="Ig-like_fold"/>
</dbReference>
<feature type="domain" description="LysM" evidence="3">
    <location>
        <begin position="215"/>
        <end position="258"/>
    </location>
</feature>
<reference evidence="5 6" key="1">
    <citation type="submission" date="2024-09" db="EMBL/GenBank/DDBJ databases">
        <authorList>
            <person name="Sun Q."/>
            <person name="Mori K."/>
        </authorList>
    </citation>
    <scope>NUCLEOTIDE SEQUENCE [LARGE SCALE GENOMIC DNA]</scope>
    <source>
        <strain evidence="5 6">CCM 7228</strain>
    </source>
</reference>
<keyword evidence="1" id="KW-0378">Hydrolase</keyword>
<evidence type="ECO:0000313" key="6">
    <source>
        <dbReference type="Proteomes" id="UP001589854"/>
    </source>
</evidence>
<evidence type="ECO:0000259" key="3">
    <source>
        <dbReference type="PROSITE" id="PS51782"/>
    </source>
</evidence>
<feature type="compositionally biased region" description="Pro residues" evidence="2">
    <location>
        <begin position="269"/>
        <end position="279"/>
    </location>
</feature>
<evidence type="ECO:0000259" key="4">
    <source>
        <dbReference type="PROSITE" id="PS51910"/>
    </source>
</evidence>
<dbReference type="Pfam" id="PF01476">
    <property type="entry name" value="LysM"/>
    <property type="match status" value="9"/>
</dbReference>
<dbReference type="InterPro" id="IPR011583">
    <property type="entry name" value="Chitinase_II/V-like_cat"/>
</dbReference>
<dbReference type="InterPro" id="IPR036779">
    <property type="entry name" value="LysM_dom_sf"/>
</dbReference>
<proteinExistence type="predicted"/>
<feature type="domain" description="LysM" evidence="3">
    <location>
        <begin position="145"/>
        <end position="188"/>
    </location>
</feature>
<feature type="domain" description="LysM" evidence="3">
    <location>
        <begin position="1082"/>
        <end position="1125"/>
    </location>
</feature>
<dbReference type="Pfam" id="PF00704">
    <property type="entry name" value="Glyco_hydro_18"/>
    <property type="match status" value="1"/>
</dbReference>
<dbReference type="SMART" id="SM00257">
    <property type="entry name" value="LysM"/>
    <property type="match status" value="9"/>
</dbReference>
<dbReference type="SMART" id="SM00636">
    <property type="entry name" value="Glyco_18"/>
    <property type="match status" value="1"/>
</dbReference>
<dbReference type="PROSITE" id="PS51910">
    <property type="entry name" value="GH18_2"/>
    <property type="match status" value="1"/>
</dbReference>
<organism evidence="5 6">
    <name type="scientific">Metabacillus herbersteinensis</name>
    <dbReference type="NCBI Taxonomy" id="283816"/>
    <lineage>
        <taxon>Bacteria</taxon>
        <taxon>Bacillati</taxon>
        <taxon>Bacillota</taxon>
        <taxon>Bacilli</taxon>
        <taxon>Bacillales</taxon>
        <taxon>Bacillaceae</taxon>
        <taxon>Metabacillus</taxon>
    </lineage>
</organism>
<dbReference type="CDD" id="cd00118">
    <property type="entry name" value="LysM"/>
    <property type="match status" value="9"/>
</dbReference>
<dbReference type="SUPFAM" id="SSF54106">
    <property type="entry name" value="LysM domain"/>
    <property type="match status" value="9"/>
</dbReference>
<dbReference type="InterPro" id="IPR001223">
    <property type="entry name" value="Glyco_hydro18_cat"/>
</dbReference>
<dbReference type="NCBIfam" id="NF033510">
    <property type="entry name" value="Ca_tandemer"/>
    <property type="match status" value="4"/>
</dbReference>
<feature type="domain" description="LysM" evidence="3">
    <location>
        <begin position="291"/>
        <end position="334"/>
    </location>
</feature>
<dbReference type="PANTHER" id="PTHR33734:SF22">
    <property type="entry name" value="MEMBRANE-BOUND LYTIC MUREIN TRANSGLYCOSYLASE D"/>
    <property type="match status" value="1"/>
</dbReference>
<dbReference type="RefSeq" id="WP_378938940.1">
    <property type="nucleotide sequence ID" value="NZ_JBHLVO010000039.1"/>
</dbReference>
<evidence type="ECO:0000313" key="5">
    <source>
        <dbReference type="EMBL" id="MFC0274564.1"/>
    </source>
</evidence>
<protein>
    <submittedName>
        <fullName evidence="5">LysM peptidoglycan-binding domain-containing protein</fullName>
    </submittedName>
</protein>
<dbReference type="InterPro" id="IPR029070">
    <property type="entry name" value="Chitinase_insertion_sf"/>
</dbReference>
<evidence type="ECO:0000256" key="2">
    <source>
        <dbReference type="SAM" id="MobiDB-lite"/>
    </source>
</evidence>
<dbReference type="Gene3D" id="3.10.50.10">
    <property type="match status" value="1"/>
</dbReference>
<feature type="domain" description="GH18" evidence="4">
    <location>
        <begin position="1133"/>
        <end position="1456"/>
    </location>
</feature>
<dbReference type="PANTHER" id="PTHR33734">
    <property type="entry name" value="LYSM DOMAIN-CONTAINING GPI-ANCHORED PROTEIN 2"/>
    <property type="match status" value="1"/>
</dbReference>
<dbReference type="Proteomes" id="UP001589854">
    <property type="component" value="Unassembled WGS sequence"/>
</dbReference>
<accession>A0ABV6GLM0</accession>
<feature type="domain" description="LysM" evidence="3">
    <location>
        <begin position="1537"/>
        <end position="1580"/>
    </location>
</feature>
<dbReference type="PROSITE" id="PS51782">
    <property type="entry name" value="LYSM"/>
    <property type="match status" value="9"/>
</dbReference>
<feature type="region of interest" description="Disordered" evidence="2">
    <location>
        <begin position="260"/>
        <end position="286"/>
    </location>
</feature>
<keyword evidence="1" id="KW-0326">Glycosidase</keyword>
<dbReference type="Gene3D" id="2.60.40.10">
    <property type="entry name" value="Immunoglobulins"/>
    <property type="match status" value="7"/>
</dbReference>
<evidence type="ECO:0000256" key="1">
    <source>
        <dbReference type="ARBA" id="ARBA00023295"/>
    </source>
</evidence>
<dbReference type="InterPro" id="IPR017853">
    <property type="entry name" value="GH"/>
</dbReference>
<dbReference type="Gene3D" id="3.20.20.80">
    <property type="entry name" value="Glycosidases"/>
    <property type="match status" value="1"/>
</dbReference>
<feature type="domain" description="LysM" evidence="3">
    <location>
        <begin position="1477"/>
        <end position="1520"/>
    </location>
</feature>
<feature type="domain" description="LysM" evidence="3">
    <location>
        <begin position="99"/>
        <end position="142"/>
    </location>
</feature>
<sequence>MDINRYELILDQNNYTIVIYLDPQLSEFSNELGRSPNKKKHLQVQIRNLIKEKFPNVPITAAKVMAGSLLVTTIYLGATATTAGAATSNTHIPQTNQYDVYTVKSGDSLSIIAKRFNVSVASIKTVNGLTSDTIYIGQKLNLPFLSYSVASGDTLFIIAKRFNTSAESIRSFNQLTSEKIFVGQIIKIPRTAAQETTVTPTPIPPPTVENKDTTSTHTVVAGDSLSLIAKKLGTTVDTIRSLNHLTTDMIFVGQLLKVPKNQSTDTNTPAPPVTEPAPLPEDTTVTKPAPATYTVVSGDSLSLIAKKFATTVDTIKIQNNLTSDMIFVGQTLTIPPNKGEQVQPPEPPKEITTSYTVVAGDSLFHIAKRLNTTVDAIKSANNLSTDMIYVGQILKIPTKETVTQLPADTVAPTVPVLNPIGPITTRNQSSLSVSGSTEANAIVNITLTDGNNSPIKIQIKSDANGRFENKVDVSKLRNGTIVISAKAVDSSGNESKVTTLSVIKDTVATEPVIDTGKQVTIENANKYTISGVTEPGAKVEITVSDGVNPEVITEATANELGEFRSNVDLRSLDDGQLAIAARAIDMSGNSSVVHQTTVTKKTSIAPPVIESADIINSQTEKNYTIFGIARPGTTVDITVSDGTNPDVIATSVANENGEFHVIVDLSALRDTTLTILATQTSLSGIMSQAGKATIVKDTAAPTAPIFNTNNFINKANQSSYFLTGTAEANAQVNINVSNVNGKAIEINWRANANGEYRIPVDLSALNDGDVTFKIAQMDQAKNVSPFTTKTLLKDTIGPMNINIDLLPSIFSGNMNNYKISGTAEPHITLDILLTDGVTNMTKTVTTDFNGRFELPISVTPLNDGNITVSFIATDAAGNIGEPQPVTITKDTKAPAEAVATVEPFVNRLNMTDYSITGSSVEEGAQVKAVVSDGTTEITKTAMVINGSFEADLDLSSLKDGRLTFELTQTDKAGNTSIVQASTIEKDTVVENPIVSKNGFGFENQQSIYTIIGTSEPNATIGVSILNTNGDELLTKSSTADSKGFYSINIYLDEVDPTGEITASVTQTDLAGNISERTAISLYSHTVSTGETLYTIAKRYNTTVDALMALNHLTSQVIQPNQALRLPVTASEVINLGYMYFGNTKEYINMVNQTASSVNTVSPSYFDINSDGTLKLTYQVDPNFVETMHQRGVRVVPFLSNHWNREVGRAMLQNKELAVQQIADAIERYNLDGVNVDIENVTDADRDNYTEFVRLLRQKIPSTKEVSVAVAANPNGWKTGWHGSYDYTNLAKYADYLMIMSYDESYPGGKAGPVASYSWVEKSIQYALNQQVAADKIVVGVAHFGRYWIEGASYGGHGISNSKIEELIEKYNGTVVFDEISKTPKALITIKEGDPLTVVGGSSLRPGTYTIWYDNEESIRHKLSLVSQYNLRGVGNWSIGQENTDVWNSYSTSLPTTVPVTSPIYTDVTEPPVGQTYTTYTVVSGDNLWSIANRNNTTISKIKEINNLSTDTVYIGQTLKIPTTEDNETVPTPVKSTITYTVVSGDSLSVIAKRYNTTVIAIKEENRLTTENIYVGQTLNITTTNNQLKENVTTYTVVSGDSLSVIAKKYNTTVTSIKEANNLTSDAIYVGQTLNIPAS</sequence>
<dbReference type="EMBL" id="JBHLVO010000039">
    <property type="protein sequence ID" value="MFC0274564.1"/>
    <property type="molecule type" value="Genomic_DNA"/>
</dbReference>
<keyword evidence="6" id="KW-1185">Reference proteome</keyword>
<gene>
    <name evidence="5" type="ORF">ACFFIX_24865</name>
</gene>
<name>A0ABV6GLM0_9BACI</name>
<feature type="domain" description="LysM" evidence="3">
    <location>
        <begin position="353"/>
        <end position="396"/>
    </location>
</feature>
<dbReference type="SUPFAM" id="SSF51445">
    <property type="entry name" value="(Trans)glycosidases"/>
    <property type="match status" value="1"/>
</dbReference>
<comment type="caution">
    <text evidence="5">The sequence shown here is derived from an EMBL/GenBank/DDBJ whole genome shotgun (WGS) entry which is preliminary data.</text>
</comment>
<dbReference type="InterPro" id="IPR018392">
    <property type="entry name" value="LysM"/>
</dbReference>